<evidence type="ECO:0008006" key="4">
    <source>
        <dbReference type="Google" id="ProtNLM"/>
    </source>
</evidence>
<gene>
    <name evidence="2" type="ORF">QE440_004688</name>
</gene>
<organism evidence="2 3">
    <name type="scientific">Pseudomonas oryzihabitans</name>
    <dbReference type="NCBI Taxonomy" id="47885"/>
    <lineage>
        <taxon>Bacteria</taxon>
        <taxon>Pseudomonadati</taxon>
        <taxon>Pseudomonadota</taxon>
        <taxon>Gammaproteobacteria</taxon>
        <taxon>Pseudomonadales</taxon>
        <taxon>Pseudomonadaceae</taxon>
        <taxon>Pseudomonas</taxon>
    </lineage>
</organism>
<proteinExistence type="predicted"/>
<dbReference type="RefSeq" id="WP_140215956.1">
    <property type="nucleotide sequence ID" value="NZ_CP021645.1"/>
</dbReference>
<dbReference type="EMBL" id="JAVJAF010000001">
    <property type="protein sequence ID" value="MDR6236947.1"/>
    <property type="molecule type" value="Genomic_DNA"/>
</dbReference>
<evidence type="ECO:0000313" key="2">
    <source>
        <dbReference type="EMBL" id="MDR6236947.1"/>
    </source>
</evidence>
<accession>A0AAJ2BUR7</accession>
<dbReference type="AlphaFoldDB" id="A0AAJ2BUR7"/>
<dbReference type="Proteomes" id="UP001268036">
    <property type="component" value="Unassembled WGS sequence"/>
</dbReference>
<feature type="chain" id="PRO_5042595015" description="Glutamine synthetase" evidence="1">
    <location>
        <begin position="27"/>
        <end position="135"/>
    </location>
</feature>
<reference evidence="2" key="1">
    <citation type="submission" date="2023-08" db="EMBL/GenBank/DDBJ databases">
        <title>Functional and genomic diversity of the sorghum phyllosphere microbiome.</title>
        <authorList>
            <person name="Shade A."/>
        </authorList>
    </citation>
    <scope>NUCLEOTIDE SEQUENCE</scope>
    <source>
        <strain evidence="2">SORGH_AS_0201</strain>
    </source>
</reference>
<evidence type="ECO:0000313" key="3">
    <source>
        <dbReference type="Proteomes" id="UP001268036"/>
    </source>
</evidence>
<protein>
    <recommendedName>
        <fullName evidence="4">Glutamine synthetase</fullName>
    </recommendedName>
</protein>
<feature type="signal peptide" evidence="1">
    <location>
        <begin position="1"/>
        <end position="26"/>
    </location>
</feature>
<name>A0AAJ2BUR7_9PSED</name>
<comment type="caution">
    <text evidence="2">The sequence shown here is derived from an EMBL/GenBank/DDBJ whole genome shotgun (WGS) entry which is preliminary data.</text>
</comment>
<keyword evidence="1" id="KW-0732">Signal</keyword>
<sequence length="135" mass="14705">MIPSAILRNGLLSALLLLGPLCSAEAAIPSLKPANTCVRSAFVLRCQDRQGGWYGVAVQGNDTLMRGFDPVSGLTWAQTSTRLGRLQFFSGLTSDGQVWLGRTRQLGWNVISRFSTSQGDRARTSCNRVAGCEWR</sequence>
<evidence type="ECO:0000256" key="1">
    <source>
        <dbReference type="SAM" id="SignalP"/>
    </source>
</evidence>